<dbReference type="RefSeq" id="WP_114087355.1">
    <property type="nucleotide sequence ID" value="NZ_JPWH01000003.1"/>
</dbReference>
<name>A0A367XFM0_9PROT</name>
<proteinExistence type="predicted"/>
<evidence type="ECO:0000313" key="1">
    <source>
        <dbReference type="EMBL" id="RCK52474.1"/>
    </source>
</evidence>
<dbReference type="AlphaFoldDB" id="A0A367XFM0"/>
<evidence type="ECO:0000313" key="2">
    <source>
        <dbReference type="Proteomes" id="UP000252517"/>
    </source>
</evidence>
<dbReference type="OrthoDB" id="6431152at2"/>
<protein>
    <submittedName>
        <fullName evidence="1">Uncharacterized protein</fullName>
    </submittedName>
</protein>
<organism evidence="1 2">
    <name type="scientific">Thalassospira profundimaris</name>
    <dbReference type="NCBI Taxonomy" id="502049"/>
    <lineage>
        <taxon>Bacteria</taxon>
        <taxon>Pseudomonadati</taxon>
        <taxon>Pseudomonadota</taxon>
        <taxon>Alphaproteobacteria</taxon>
        <taxon>Rhodospirillales</taxon>
        <taxon>Thalassospiraceae</taxon>
        <taxon>Thalassospira</taxon>
    </lineage>
</organism>
<gene>
    <name evidence="1" type="ORF">TH25_05360</name>
</gene>
<sequence length="249" mass="28005">MREAKFEPWLGHCHFARDLGNDHETDVGFMAETATVRETLSGVVAVWAEDREAYETVLRAYVSETNAGDAERPLRLLWAEDVMPATEWMVRHAREKQALHLARQVHDLHRVELGSLVSAASTEPEPQNWLEIEEITGIAPLDAQFGVHPRKTVPDALFEPLFGDITPNDVEIAFYGNAENVPPLKTYAVMDAAKLTGGFSEIENCDMPWRCMFKGKAAIELADVAPLSDRACPRYRLYPDPVYPRSRCP</sequence>
<reference evidence="1 2" key="1">
    <citation type="submission" date="2014-07" db="EMBL/GenBank/DDBJ databases">
        <title>Draft genome sequence of Thalassospira profundimaris S25-3-2.</title>
        <authorList>
            <person name="Lai Q."/>
            <person name="Shao Z."/>
        </authorList>
    </citation>
    <scope>NUCLEOTIDE SEQUENCE [LARGE SCALE GENOMIC DNA]</scope>
    <source>
        <strain evidence="1 2">S25-3-2</strain>
    </source>
</reference>
<comment type="caution">
    <text evidence="1">The sequence shown here is derived from an EMBL/GenBank/DDBJ whole genome shotgun (WGS) entry which is preliminary data.</text>
</comment>
<dbReference type="Proteomes" id="UP000252517">
    <property type="component" value="Unassembled WGS sequence"/>
</dbReference>
<dbReference type="EMBL" id="JPWH01000003">
    <property type="protein sequence ID" value="RCK52474.1"/>
    <property type="molecule type" value="Genomic_DNA"/>
</dbReference>
<accession>A0A367XFM0</accession>